<dbReference type="GeneID" id="42980943"/>
<keyword evidence="2" id="KW-1185">Reference proteome</keyword>
<dbReference type="Proteomes" id="UP000078582">
    <property type="component" value="Chromosome"/>
</dbReference>
<dbReference type="EMBL" id="CP014873">
    <property type="protein sequence ID" value="ANK61581.1"/>
    <property type="molecule type" value="Genomic_DNA"/>
</dbReference>
<proteinExistence type="predicted"/>
<name>A0A192H0V1_9LACO</name>
<protein>
    <submittedName>
        <fullName evidence="1">Uncharacterized protein</fullName>
    </submittedName>
</protein>
<organism evidence="1 2">
    <name type="scientific">Loigolactobacillus backii</name>
    <dbReference type="NCBI Taxonomy" id="375175"/>
    <lineage>
        <taxon>Bacteria</taxon>
        <taxon>Bacillati</taxon>
        <taxon>Bacillota</taxon>
        <taxon>Bacilli</taxon>
        <taxon>Lactobacillales</taxon>
        <taxon>Lactobacillaceae</taxon>
        <taxon>Loigolactobacillus</taxon>
    </lineage>
</organism>
<gene>
    <name evidence="1" type="ORF">AYR53_01670</name>
</gene>
<evidence type="ECO:0000313" key="1">
    <source>
        <dbReference type="EMBL" id="ANK61581.1"/>
    </source>
</evidence>
<dbReference type="OrthoDB" id="2328264at2"/>
<dbReference type="AlphaFoldDB" id="A0A192H0V1"/>
<reference evidence="1 2" key="1">
    <citation type="submission" date="2016-03" db="EMBL/GenBank/DDBJ databases">
        <title>Pediococcus and Lactobacillus from brewery environment - whole genome sequencing and assembly.</title>
        <authorList>
            <person name="Behr J."/>
            <person name="Geissler A.J."/>
            <person name="Vogel R.F."/>
        </authorList>
    </citation>
    <scope>NUCLEOTIDE SEQUENCE [LARGE SCALE GENOMIC DNA]</scope>
    <source>
        <strain evidence="1 2">TMW 1.1989</strain>
    </source>
</reference>
<dbReference type="KEGG" id="lbt:AYR52_11640"/>
<accession>A0A192H0V1</accession>
<dbReference type="RefSeq" id="WP_068226150.1">
    <property type="nucleotide sequence ID" value="NZ_CP014623.1"/>
</dbReference>
<dbReference type="STRING" id="375175.AYR53_01670"/>
<sequence>MTDEGIKFTTLSDQAKQTAIQDFMSAYIDQFRWNNLEVFEASQSEGDIPAINKILMSGARFDKKDLMAYLTQRVGEHFSRLMTKLDQSYLANGTPIEPWETWFEDHRLQLEDGQ</sequence>
<evidence type="ECO:0000313" key="2">
    <source>
        <dbReference type="Proteomes" id="UP000078582"/>
    </source>
</evidence>